<evidence type="ECO:0000259" key="11">
    <source>
        <dbReference type="PROSITE" id="PS51900"/>
    </source>
</evidence>
<dbReference type="Proteomes" id="UP001526147">
    <property type="component" value="Unassembled WGS sequence"/>
</dbReference>
<dbReference type="Pfam" id="PF00589">
    <property type="entry name" value="Phage_integrase"/>
    <property type="match status" value="1"/>
</dbReference>
<reference evidence="12 13" key="1">
    <citation type="submission" date="2022-10" db="EMBL/GenBank/DDBJ databases">
        <title>Draft genome assembly of moderately radiation resistant bacterium Metabacillus halosaccharovorans.</title>
        <authorList>
            <person name="Pal S."/>
            <person name="Gopinathan A."/>
        </authorList>
    </citation>
    <scope>NUCLEOTIDE SEQUENCE [LARGE SCALE GENOMIC DNA]</scope>
    <source>
        <strain evidence="12 13">VITHBRA001</strain>
    </source>
</reference>
<dbReference type="RefSeq" id="WP_264142324.1">
    <property type="nucleotide sequence ID" value="NZ_JAOYEY010000032.1"/>
</dbReference>
<comment type="subcellular location">
    <subcellularLocation>
        <location evidence="1">Cytoplasm</location>
    </subcellularLocation>
</comment>
<keyword evidence="3" id="KW-0132">Cell division</keyword>
<dbReference type="PANTHER" id="PTHR30349:SF77">
    <property type="entry name" value="TYROSINE RECOMBINASE XERC"/>
    <property type="match status" value="1"/>
</dbReference>
<dbReference type="PROSITE" id="PS51900">
    <property type="entry name" value="CB"/>
    <property type="match status" value="1"/>
</dbReference>
<dbReference type="InterPro" id="IPR044068">
    <property type="entry name" value="CB"/>
</dbReference>
<sequence>MASESQQHHYKKLQVLLKELPWYVEEYIDHKRRKLSAASLLNYCHDYKIFFNWIMSEQLYTGNLKDIPLELLETLTVQQVESFLYVLQYELHNKEITVNRKLSALKSLFNYLQNIAETRDLKPYIQRNVMAKIEFNELKDSMETIANKIEGKILLGDEYEKFRRFIAHDYGELTKENKKLFNFYQLNQERDTAIVSLILGSGLRLSEVVNLDLDDIDFSKYTARVIRKGNKEQFVFFSKIAMDDLQEYLKIRESRYKVEKNNKALFVAAAMGPKGKSRRLTARSIEKLIEKYAAAFGKPSLSVHKLRHSFATRYHSEINDVPKLRRQLGHSSIQTTMIYTHIRNDDLKSAVDRMDMPKDHID</sequence>
<keyword evidence="8" id="KW-0131">Cell cycle</keyword>
<dbReference type="InterPro" id="IPR013762">
    <property type="entry name" value="Integrase-like_cat_sf"/>
</dbReference>
<dbReference type="NCBIfam" id="NF003462">
    <property type="entry name" value="PRK05084.1"/>
    <property type="match status" value="1"/>
</dbReference>
<evidence type="ECO:0000256" key="4">
    <source>
        <dbReference type="ARBA" id="ARBA00022829"/>
    </source>
</evidence>
<keyword evidence="4" id="KW-0159">Chromosome partition</keyword>
<accession>A0ABT3DER0</accession>
<keyword evidence="6 9" id="KW-0238">DNA-binding</keyword>
<dbReference type="SUPFAM" id="SSF56349">
    <property type="entry name" value="DNA breaking-rejoining enzymes"/>
    <property type="match status" value="1"/>
</dbReference>
<evidence type="ECO:0000256" key="1">
    <source>
        <dbReference type="ARBA" id="ARBA00004496"/>
    </source>
</evidence>
<dbReference type="Gene3D" id="1.10.150.130">
    <property type="match status" value="1"/>
</dbReference>
<keyword evidence="7" id="KW-0233">DNA recombination</keyword>
<dbReference type="InterPro" id="IPR050090">
    <property type="entry name" value="Tyrosine_recombinase_XerCD"/>
</dbReference>
<feature type="domain" description="Core-binding (CB)" evidence="11">
    <location>
        <begin position="18"/>
        <end position="113"/>
    </location>
</feature>
<evidence type="ECO:0000256" key="6">
    <source>
        <dbReference type="ARBA" id="ARBA00023125"/>
    </source>
</evidence>
<gene>
    <name evidence="12" type="primary">xerS</name>
    <name evidence="12" type="ORF">OIH86_07830</name>
</gene>
<evidence type="ECO:0000313" key="13">
    <source>
        <dbReference type="Proteomes" id="UP001526147"/>
    </source>
</evidence>
<protein>
    <submittedName>
        <fullName evidence="12">Tyrosine recombinase XerS</fullName>
    </submittedName>
</protein>
<evidence type="ECO:0000313" key="12">
    <source>
        <dbReference type="EMBL" id="MCV9885560.1"/>
    </source>
</evidence>
<dbReference type="PANTHER" id="PTHR30349">
    <property type="entry name" value="PHAGE INTEGRASE-RELATED"/>
    <property type="match status" value="1"/>
</dbReference>
<dbReference type="InterPro" id="IPR002104">
    <property type="entry name" value="Integrase_catalytic"/>
</dbReference>
<comment type="caution">
    <text evidence="12">The sequence shown here is derived from an EMBL/GenBank/DDBJ whole genome shotgun (WGS) entry which is preliminary data.</text>
</comment>
<dbReference type="Gene3D" id="1.10.443.10">
    <property type="entry name" value="Intergrase catalytic core"/>
    <property type="match status" value="1"/>
</dbReference>
<keyword evidence="2" id="KW-0963">Cytoplasm</keyword>
<keyword evidence="5" id="KW-0229">DNA integration</keyword>
<evidence type="ECO:0000256" key="5">
    <source>
        <dbReference type="ARBA" id="ARBA00022908"/>
    </source>
</evidence>
<evidence type="ECO:0000256" key="7">
    <source>
        <dbReference type="ARBA" id="ARBA00023172"/>
    </source>
</evidence>
<evidence type="ECO:0000256" key="9">
    <source>
        <dbReference type="PROSITE-ProRule" id="PRU01248"/>
    </source>
</evidence>
<evidence type="ECO:0000256" key="2">
    <source>
        <dbReference type="ARBA" id="ARBA00022490"/>
    </source>
</evidence>
<dbReference type="PROSITE" id="PS51898">
    <property type="entry name" value="TYR_RECOMBINASE"/>
    <property type="match status" value="1"/>
</dbReference>
<evidence type="ECO:0000256" key="3">
    <source>
        <dbReference type="ARBA" id="ARBA00022618"/>
    </source>
</evidence>
<evidence type="ECO:0000256" key="8">
    <source>
        <dbReference type="ARBA" id="ARBA00023306"/>
    </source>
</evidence>
<dbReference type="InterPro" id="IPR010998">
    <property type="entry name" value="Integrase_recombinase_N"/>
</dbReference>
<evidence type="ECO:0000259" key="10">
    <source>
        <dbReference type="PROSITE" id="PS51898"/>
    </source>
</evidence>
<name>A0ABT3DER0_9BACI</name>
<dbReference type="InterPro" id="IPR011010">
    <property type="entry name" value="DNA_brk_join_enz"/>
</dbReference>
<feature type="domain" description="Tyr recombinase" evidence="10">
    <location>
        <begin position="161"/>
        <end position="352"/>
    </location>
</feature>
<organism evidence="12 13">
    <name type="scientific">Metabacillus halosaccharovorans</name>
    <dbReference type="NCBI Taxonomy" id="930124"/>
    <lineage>
        <taxon>Bacteria</taxon>
        <taxon>Bacillati</taxon>
        <taxon>Bacillota</taxon>
        <taxon>Bacilli</taxon>
        <taxon>Bacillales</taxon>
        <taxon>Bacillaceae</taxon>
        <taxon>Metabacillus</taxon>
    </lineage>
</organism>
<proteinExistence type="predicted"/>
<keyword evidence="13" id="KW-1185">Reference proteome</keyword>
<dbReference type="EMBL" id="JAOYEY010000032">
    <property type="protein sequence ID" value="MCV9885560.1"/>
    <property type="molecule type" value="Genomic_DNA"/>
</dbReference>